<evidence type="ECO:0000313" key="2">
    <source>
        <dbReference type="Proteomes" id="UP000653056"/>
    </source>
</evidence>
<proteinExistence type="predicted"/>
<sequence>MSANHQDPTAVLAAAMARYRAGDDPGLIELPESAVFPHLIHAQPTTARKSRVTGVLLGRPTPMFVKRGRSIRYRLSDVLAWLSEGEAVGSTAEAGMAEGMAQ</sequence>
<organism evidence="1 2">
    <name type="scientific">Litchfieldella qijiaojingensis</name>
    <dbReference type="NCBI Taxonomy" id="980347"/>
    <lineage>
        <taxon>Bacteria</taxon>
        <taxon>Pseudomonadati</taxon>
        <taxon>Pseudomonadota</taxon>
        <taxon>Gammaproteobacteria</taxon>
        <taxon>Oceanospirillales</taxon>
        <taxon>Halomonadaceae</taxon>
        <taxon>Litchfieldella</taxon>
    </lineage>
</organism>
<dbReference type="EMBL" id="BMXS01000006">
    <property type="protein sequence ID" value="GGX89975.1"/>
    <property type="molecule type" value="Genomic_DNA"/>
</dbReference>
<protein>
    <recommendedName>
        <fullName evidence="3">DNA-binding protein</fullName>
    </recommendedName>
</protein>
<reference evidence="2" key="1">
    <citation type="journal article" date="2019" name="Int. J. Syst. Evol. Microbiol.">
        <title>The Global Catalogue of Microorganisms (GCM) 10K type strain sequencing project: providing services to taxonomists for standard genome sequencing and annotation.</title>
        <authorList>
            <consortium name="The Broad Institute Genomics Platform"/>
            <consortium name="The Broad Institute Genome Sequencing Center for Infectious Disease"/>
            <person name="Wu L."/>
            <person name="Ma J."/>
        </authorList>
    </citation>
    <scope>NUCLEOTIDE SEQUENCE [LARGE SCALE GENOMIC DNA]</scope>
    <source>
        <strain evidence="2">KCTC 22228</strain>
    </source>
</reference>
<evidence type="ECO:0008006" key="3">
    <source>
        <dbReference type="Google" id="ProtNLM"/>
    </source>
</evidence>
<keyword evidence="2" id="KW-1185">Reference proteome</keyword>
<comment type="caution">
    <text evidence="1">The sequence shown here is derived from an EMBL/GenBank/DDBJ whole genome shotgun (WGS) entry which is preliminary data.</text>
</comment>
<name>A0ABQ2YN79_9GAMM</name>
<dbReference type="Proteomes" id="UP000653056">
    <property type="component" value="Unassembled WGS sequence"/>
</dbReference>
<dbReference type="RefSeq" id="WP_189468096.1">
    <property type="nucleotide sequence ID" value="NZ_BMXS01000006.1"/>
</dbReference>
<gene>
    <name evidence="1" type="ORF">GCM10007160_16750</name>
</gene>
<evidence type="ECO:0000313" key="1">
    <source>
        <dbReference type="EMBL" id="GGX89975.1"/>
    </source>
</evidence>
<accession>A0ABQ2YN79</accession>